<keyword evidence="2" id="KW-1185">Reference proteome</keyword>
<dbReference type="InterPro" id="IPR032675">
    <property type="entry name" value="LRR_dom_sf"/>
</dbReference>
<accession>A0ABR2ZPU6</accession>
<dbReference type="Proteomes" id="UP001437256">
    <property type="component" value="Unassembled WGS sequence"/>
</dbReference>
<dbReference type="Gene3D" id="3.80.10.10">
    <property type="entry name" value="Ribonuclease Inhibitor"/>
    <property type="match status" value="1"/>
</dbReference>
<gene>
    <name evidence="1" type="ORF">AAF712_010155</name>
</gene>
<name>A0ABR2ZPU6_9AGAR</name>
<comment type="caution">
    <text evidence="1">The sequence shown here is derived from an EMBL/GenBank/DDBJ whole genome shotgun (WGS) entry which is preliminary data.</text>
</comment>
<reference evidence="1 2" key="1">
    <citation type="submission" date="2024-05" db="EMBL/GenBank/DDBJ databases">
        <title>A draft genome resource for the thread blight pathogen Marasmius tenuissimus strain MS-2.</title>
        <authorList>
            <person name="Yulfo-Soto G.E."/>
            <person name="Baruah I.K."/>
            <person name="Amoako-Attah I."/>
            <person name="Bukari Y."/>
            <person name="Meinhardt L.W."/>
            <person name="Bailey B.A."/>
            <person name="Cohen S.P."/>
        </authorList>
    </citation>
    <scope>NUCLEOTIDE SEQUENCE [LARGE SCALE GENOMIC DNA]</scope>
    <source>
        <strain evidence="1 2">MS-2</strain>
    </source>
</reference>
<proteinExistence type="predicted"/>
<evidence type="ECO:0000313" key="2">
    <source>
        <dbReference type="Proteomes" id="UP001437256"/>
    </source>
</evidence>
<evidence type="ECO:0008006" key="3">
    <source>
        <dbReference type="Google" id="ProtNLM"/>
    </source>
</evidence>
<protein>
    <recommendedName>
        <fullName evidence="3">F-box domain-containing protein</fullName>
    </recommendedName>
</protein>
<organism evidence="1 2">
    <name type="scientific">Marasmius tenuissimus</name>
    <dbReference type="NCBI Taxonomy" id="585030"/>
    <lineage>
        <taxon>Eukaryota</taxon>
        <taxon>Fungi</taxon>
        <taxon>Dikarya</taxon>
        <taxon>Basidiomycota</taxon>
        <taxon>Agaricomycotina</taxon>
        <taxon>Agaricomycetes</taxon>
        <taxon>Agaricomycetidae</taxon>
        <taxon>Agaricales</taxon>
        <taxon>Marasmiineae</taxon>
        <taxon>Marasmiaceae</taxon>
        <taxon>Marasmius</taxon>
    </lineage>
</organism>
<dbReference type="EMBL" id="JBBXMP010000091">
    <property type="protein sequence ID" value="KAL0062934.1"/>
    <property type="molecule type" value="Genomic_DNA"/>
</dbReference>
<sequence length="534" mass="60954">MSHALLPRSLPNEVVKNILRFLHQDLARQSKVLPLGFALVAKSWFPIWASLRWKVTDIGQLFNAITVGGKFFKRRRPTEAQWIRFETIYARWVEEIRIEPGWRFLNSRGLRRLFNLLIRRYPSSADRTNTIGKRILPNLRSININYLTAVEMSDMGGYLARIVYMVSHAGVGRFNIRDNESVLRKMGIAICCVYQGYTSFQLGKKEHVVVSLRDFEVRGPERFREWLQILGAAFLRTSAEFLLLPTTGGVLQKLRRDGCKSPRVQTTYAIDRRATSSSWPPCLPALMHPYHLLRSIDLKVEAHAVLELFKVVRSKFKGALGLPYLKKIRLELTPDRTTNLRADQTLRCLFEAIAGIAPLTLEEVRVCVHPSPPEVPFMTPENLVAHDRAIEYEMLDPLRGCPRLQTLDIRDIYPMMISNEELVTLARSWPGLVNLYLGFSTRRAVLDWGAQGLEWSGQAIDLGALEGVCEVCKRLKRVAIMMGEQNQPEMKKVFGGLKERMSMLRVPVDGTGFSCFVGYPKEVAEEVALTWIQV</sequence>
<evidence type="ECO:0000313" key="1">
    <source>
        <dbReference type="EMBL" id="KAL0062934.1"/>
    </source>
</evidence>